<dbReference type="Gene3D" id="3.40.710.10">
    <property type="entry name" value="DD-peptidase/beta-lactamase superfamily"/>
    <property type="match status" value="1"/>
</dbReference>
<dbReference type="InterPro" id="IPR012338">
    <property type="entry name" value="Beta-lactam/transpept-like"/>
</dbReference>
<dbReference type="AlphaFoldDB" id="A0A4Y9EPY9"/>
<proteinExistence type="predicted"/>
<dbReference type="InterPro" id="IPR050789">
    <property type="entry name" value="Diverse_Enzym_Activities"/>
</dbReference>
<name>A0A4Y9EPY9_9SPHN</name>
<feature type="domain" description="Beta-lactamase-related" evidence="2">
    <location>
        <begin position="40"/>
        <end position="393"/>
    </location>
</feature>
<evidence type="ECO:0000256" key="1">
    <source>
        <dbReference type="SAM" id="SignalP"/>
    </source>
</evidence>
<protein>
    <submittedName>
        <fullName evidence="3">Class A beta-lactamase-related serine hydrolase</fullName>
    </submittedName>
</protein>
<gene>
    <name evidence="3" type="ORF">EUV02_11195</name>
</gene>
<dbReference type="InterPro" id="IPR001466">
    <property type="entry name" value="Beta-lactam-related"/>
</dbReference>
<feature type="signal peptide" evidence="1">
    <location>
        <begin position="1"/>
        <end position="21"/>
    </location>
</feature>
<dbReference type="PANTHER" id="PTHR43283">
    <property type="entry name" value="BETA-LACTAMASE-RELATED"/>
    <property type="match status" value="1"/>
</dbReference>
<sequence length="420" mass="44296">MNLVLRVAALLLVLMPAPVLAAEPLAALVAGTTAASPPLTGLAVVVADRDKVVRSAALGDAVVAPPRALTPDTPVRVASISKLTVAVAVMRLVEAGQLDLDRDVSSYLGWTLRNPGFPAAPLTLRQLLSHTSGIDDGPGYSFPLGTSLRDGLTAVHWSAYAPGVRFSYANLNYGIIATVMEAATHQRFDRLMTAQVFAPLRLDACFNWSGCSDAAVEAAATLYRKGIDEDHWNPAGPWVAQVDDLRGVRPACPVRGMATCDIASYVPGTNGTLFSPQGGLRISALGLAKIGRLLLRGGEVDGVRLLKPETVKALLTPVWNGTPPIGDNYDGLMRCYGPGLQCLTGGAGDQPVAGKPLTGWGHLGEAYGLYGGLWIDPARDRVFVYLITGTGDDPAKYPGVRSKFLSFEEAVLTDLATRSD</sequence>
<reference evidence="3 4" key="1">
    <citation type="submission" date="2019-02" db="EMBL/GenBank/DDBJ databases">
        <title>Polymorphobacter sp. isolated from the lake at the Tibet of China.</title>
        <authorList>
            <person name="Li A."/>
        </authorList>
    </citation>
    <scope>NUCLEOTIDE SEQUENCE [LARGE SCALE GENOMIC DNA]</scope>
    <source>
        <strain evidence="3 4">DJ1R-1</strain>
    </source>
</reference>
<evidence type="ECO:0000313" key="3">
    <source>
        <dbReference type="EMBL" id="TFU03704.1"/>
    </source>
</evidence>
<feature type="chain" id="PRO_5021313122" evidence="1">
    <location>
        <begin position="22"/>
        <end position="420"/>
    </location>
</feature>
<dbReference type="PANTHER" id="PTHR43283:SF3">
    <property type="entry name" value="BETA-LACTAMASE FAMILY PROTEIN (AFU_ORTHOLOGUE AFUA_5G07500)"/>
    <property type="match status" value="1"/>
</dbReference>
<keyword evidence="4" id="KW-1185">Reference proteome</keyword>
<dbReference type="OrthoDB" id="5705574at2"/>
<dbReference type="Proteomes" id="UP000297737">
    <property type="component" value="Unassembled WGS sequence"/>
</dbReference>
<evidence type="ECO:0000313" key="4">
    <source>
        <dbReference type="Proteomes" id="UP000297737"/>
    </source>
</evidence>
<dbReference type="SUPFAM" id="SSF56601">
    <property type="entry name" value="beta-lactamase/transpeptidase-like"/>
    <property type="match status" value="1"/>
</dbReference>
<accession>A0A4Y9EPY9</accession>
<dbReference type="GO" id="GO:0016787">
    <property type="term" value="F:hydrolase activity"/>
    <property type="evidence" value="ECO:0007669"/>
    <property type="project" value="UniProtKB-KW"/>
</dbReference>
<comment type="caution">
    <text evidence="3">The sequence shown here is derived from an EMBL/GenBank/DDBJ whole genome shotgun (WGS) entry which is preliminary data.</text>
</comment>
<organism evidence="3 4">
    <name type="scientific">Glacieibacterium arshaanense</name>
    <dbReference type="NCBI Taxonomy" id="2511025"/>
    <lineage>
        <taxon>Bacteria</taxon>
        <taxon>Pseudomonadati</taxon>
        <taxon>Pseudomonadota</taxon>
        <taxon>Alphaproteobacteria</taxon>
        <taxon>Sphingomonadales</taxon>
        <taxon>Sphingosinicellaceae</taxon>
        <taxon>Glacieibacterium</taxon>
    </lineage>
</organism>
<dbReference type="Pfam" id="PF00144">
    <property type="entry name" value="Beta-lactamase"/>
    <property type="match status" value="1"/>
</dbReference>
<keyword evidence="3" id="KW-0378">Hydrolase</keyword>
<dbReference type="RefSeq" id="WP_135246296.1">
    <property type="nucleotide sequence ID" value="NZ_SIHO01000002.1"/>
</dbReference>
<keyword evidence="1" id="KW-0732">Signal</keyword>
<dbReference type="EMBL" id="SIHO01000002">
    <property type="protein sequence ID" value="TFU03704.1"/>
    <property type="molecule type" value="Genomic_DNA"/>
</dbReference>
<evidence type="ECO:0000259" key="2">
    <source>
        <dbReference type="Pfam" id="PF00144"/>
    </source>
</evidence>